<accession>A0A0G4FFX2</accession>
<feature type="signal peptide" evidence="2">
    <location>
        <begin position="1"/>
        <end position="21"/>
    </location>
</feature>
<dbReference type="EMBL" id="CDMY01000433">
    <property type="protein sequence ID" value="CEM12122.1"/>
    <property type="molecule type" value="Genomic_DNA"/>
</dbReference>
<evidence type="ECO:0000256" key="2">
    <source>
        <dbReference type="SAM" id="SignalP"/>
    </source>
</evidence>
<feature type="chain" id="PRO_5005189032" evidence="2">
    <location>
        <begin position="22"/>
        <end position="225"/>
    </location>
</feature>
<name>A0A0G4FFX2_VITBC</name>
<dbReference type="Gene3D" id="3.30.70.1860">
    <property type="entry name" value="Uncharacterised protein family Ycf54"/>
    <property type="match status" value="1"/>
</dbReference>
<dbReference type="Proteomes" id="UP000041254">
    <property type="component" value="Unassembled WGS sequence"/>
</dbReference>
<dbReference type="AlphaFoldDB" id="A0A0G4FFX2"/>
<reference evidence="3 4" key="1">
    <citation type="submission" date="2014-11" db="EMBL/GenBank/DDBJ databases">
        <authorList>
            <person name="Zhu J."/>
            <person name="Qi W."/>
            <person name="Song R."/>
        </authorList>
    </citation>
    <scope>NUCLEOTIDE SEQUENCE [LARGE SCALE GENOMIC DNA]</scope>
</reference>
<keyword evidence="2" id="KW-0732">Signal</keyword>
<feature type="compositionally biased region" description="Low complexity" evidence="1">
    <location>
        <begin position="75"/>
        <end position="88"/>
    </location>
</feature>
<gene>
    <name evidence="3" type="ORF">Vbra_15325</name>
</gene>
<dbReference type="VEuPathDB" id="CryptoDB:Vbra_15325"/>
<sequence length="225" mass="25367">MRGLWLAVMMACSGQHAFSAADEFPAAFFLAGVPRRTDAVNAARLPRPFKGWRGVRDPVHLPLSSAVTVTATEPAPAVASEAAPAAATKPPPKRARRVKKQQVVDTTPKEPIPKSDTMPESSPPYWYVLIPERVFLYEEPMEEIFRERSQDKARLKQPYDFWVTSNPYILSSLRTAADVKLCQKLSTLGQRCYAVITSDYYYARFLRLRLRDGIMGGPLRLKRKK</sequence>
<dbReference type="Pfam" id="PF10674">
    <property type="entry name" value="Ycf54"/>
    <property type="match status" value="1"/>
</dbReference>
<evidence type="ECO:0000256" key="1">
    <source>
        <dbReference type="SAM" id="MobiDB-lite"/>
    </source>
</evidence>
<evidence type="ECO:0000313" key="4">
    <source>
        <dbReference type="Proteomes" id="UP000041254"/>
    </source>
</evidence>
<feature type="compositionally biased region" description="Basic residues" evidence="1">
    <location>
        <begin position="91"/>
        <end position="100"/>
    </location>
</feature>
<protein>
    <submittedName>
        <fullName evidence="3">Uncharacterized protein</fullName>
    </submittedName>
</protein>
<dbReference type="InParanoid" id="A0A0G4FFX2"/>
<dbReference type="InterPro" id="IPR019616">
    <property type="entry name" value="Ycf54"/>
</dbReference>
<organism evidence="3 4">
    <name type="scientific">Vitrella brassicaformis (strain CCMP3155)</name>
    <dbReference type="NCBI Taxonomy" id="1169540"/>
    <lineage>
        <taxon>Eukaryota</taxon>
        <taxon>Sar</taxon>
        <taxon>Alveolata</taxon>
        <taxon>Colpodellida</taxon>
        <taxon>Vitrellaceae</taxon>
        <taxon>Vitrella</taxon>
    </lineage>
</organism>
<feature type="region of interest" description="Disordered" evidence="1">
    <location>
        <begin position="75"/>
        <end position="119"/>
    </location>
</feature>
<evidence type="ECO:0000313" key="3">
    <source>
        <dbReference type="EMBL" id="CEM12122.1"/>
    </source>
</evidence>
<proteinExistence type="predicted"/>
<dbReference type="InterPro" id="IPR038409">
    <property type="entry name" value="Ycf54-like_sf"/>
</dbReference>
<keyword evidence="4" id="KW-1185">Reference proteome</keyword>